<dbReference type="InterPro" id="IPR001245">
    <property type="entry name" value="Ser-Thr/Tyr_kinase_cat_dom"/>
</dbReference>
<dbReference type="Gene3D" id="3.80.10.10">
    <property type="entry name" value="Ribonuclease Inhibitor"/>
    <property type="match status" value="1"/>
</dbReference>
<protein>
    <submittedName>
        <fullName evidence="9">Inactive leucine-rich repeat receptor-like protein kinase</fullName>
    </submittedName>
</protein>
<evidence type="ECO:0000256" key="4">
    <source>
        <dbReference type="ARBA" id="ARBA00022737"/>
    </source>
</evidence>
<keyword evidence="3 7" id="KW-0812">Transmembrane</keyword>
<keyword evidence="2" id="KW-0433">Leucine-rich repeat</keyword>
<dbReference type="InterPro" id="IPR001611">
    <property type="entry name" value="Leu-rich_rpt"/>
</dbReference>
<comment type="subcellular location">
    <subcellularLocation>
        <location evidence="1">Membrane</location>
        <topology evidence="1">Single-pass type I membrane protein</topology>
    </subcellularLocation>
</comment>
<dbReference type="GO" id="GO:0004672">
    <property type="term" value="F:protein kinase activity"/>
    <property type="evidence" value="ECO:0007669"/>
    <property type="project" value="InterPro"/>
</dbReference>
<sequence length="472" mass="52873">MGPYLVSFQLSLAFKQSSLMNDDNMFSGQLPEWLSSFRILTVLMPDLSSFANLQELDLEDNTFGPRFPPLGNKLVRLVLGKNKFQSGIPSELSSYYQFEWLDLSFNRFVGPFPPSLFIIKPFDWKLAKLSLGFQGPSFPLRSKLPGNPLAMAITGGIVGGIVVLSLVFIFVWRYLLQTMNLGALGLPAYRTFSLEELEVATNNFDTAAFMGEGSQGQMYRVRALGHCFECYLDDSSVSRIFLIFEYVPNGTLKSWISVCRGPWRTLAYMGTTHIGCDRIAKGFEFLHTWFVPGVYPNHMKITDVLMDQNFVAKISSYSLPLLAENADRVGHGTSCPPKDPSTRASYDDKSNVHDFGVILLEMILGRPSKSRNQVQILKNQLEAIMATDDATRRLIAYPTVRTSCSDQSLKTRMEICVRCLVKDPAGRPSVEDVLWNLQFAAQVQVAWKVDSRSSEGSPGSPLELPHLRVAFH</sequence>
<keyword evidence="10" id="KW-1185">Reference proteome</keyword>
<proteinExistence type="predicted"/>
<dbReference type="EMBL" id="VEPZ02001734">
    <property type="protein sequence ID" value="KAE8660033.1"/>
    <property type="molecule type" value="Genomic_DNA"/>
</dbReference>
<dbReference type="SUPFAM" id="SSF56112">
    <property type="entry name" value="Protein kinase-like (PK-like)"/>
    <property type="match status" value="1"/>
</dbReference>
<dbReference type="SMART" id="SM00220">
    <property type="entry name" value="S_TKc"/>
    <property type="match status" value="1"/>
</dbReference>
<dbReference type="SUPFAM" id="SSF52058">
    <property type="entry name" value="L domain-like"/>
    <property type="match status" value="1"/>
</dbReference>
<accession>A0A6A2WKC8</accession>
<dbReference type="Proteomes" id="UP000436088">
    <property type="component" value="Unassembled WGS sequence"/>
</dbReference>
<reference evidence="9" key="1">
    <citation type="submission" date="2019-09" db="EMBL/GenBank/DDBJ databases">
        <title>Draft genome information of white flower Hibiscus syriacus.</title>
        <authorList>
            <person name="Kim Y.-M."/>
        </authorList>
    </citation>
    <scope>NUCLEOTIDE SEQUENCE [LARGE SCALE GENOMIC DNA]</scope>
    <source>
        <strain evidence="9">YM2019G1</strain>
    </source>
</reference>
<evidence type="ECO:0000256" key="7">
    <source>
        <dbReference type="SAM" id="Phobius"/>
    </source>
</evidence>
<feature type="transmembrane region" description="Helical" evidence="7">
    <location>
        <begin position="149"/>
        <end position="172"/>
    </location>
</feature>
<evidence type="ECO:0000256" key="1">
    <source>
        <dbReference type="ARBA" id="ARBA00004479"/>
    </source>
</evidence>
<evidence type="ECO:0000256" key="5">
    <source>
        <dbReference type="ARBA" id="ARBA00022989"/>
    </source>
</evidence>
<organism evidence="9 10">
    <name type="scientific">Hibiscus syriacus</name>
    <name type="common">Rose of Sharon</name>
    <dbReference type="NCBI Taxonomy" id="106335"/>
    <lineage>
        <taxon>Eukaryota</taxon>
        <taxon>Viridiplantae</taxon>
        <taxon>Streptophyta</taxon>
        <taxon>Embryophyta</taxon>
        <taxon>Tracheophyta</taxon>
        <taxon>Spermatophyta</taxon>
        <taxon>Magnoliopsida</taxon>
        <taxon>eudicotyledons</taxon>
        <taxon>Gunneridae</taxon>
        <taxon>Pentapetalae</taxon>
        <taxon>rosids</taxon>
        <taxon>malvids</taxon>
        <taxon>Malvales</taxon>
        <taxon>Malvaceae</taxon>
        <taxon>Malvoideae</taxon>
        <taxon>Hibiscus</taxon>
    </lineage>
</organism>
<dbReference type="InterPro" id="IPR011009">
    <property type="entry name" value="Kinase-like_dom_sf"/>
</dbReference>
<keyword evidence="5 7" id="KW-1133">Transmembrane helix</keyword>
<dbReference type="InterPro" id="IPR051824">
    <property type="entry name" value="LRR_Rcpt-Like_S/T_Kinase"/>
</dbReference>
<evidence type="ECO:0000313" key="10">
    <source>
        <dbReference type="Proteomes" id="UP000436088"/>
    </source>
</evidence>
<evidence type="ECO:0000313" key="9">
    <source>
        <dbReference type="EMBL" id="KAE8660033.1"/>
    </source>
</evidence>
<keyword evidence="4" id="KW-0677">Repeat</keyword>
<dbReference type="InterPro" id="IPR000719">
    <property type="entry name" value="Prot_kinase_dom"/>
</dbReference>
<gene>
    <name evidence="9" type="ORF">F3Y22_tig00116959pilonHSYRG00473</name>
</gene>
<dbReference type="Pfam" id="PF07714">
    <property type="entry name" value="PK_Tyr_Ser-Thr"/>
    <property type="match status" value="1"/>
</dbReference>
<evidence type="ECO:0000256" key="2">
    <source>
        <dbReference type="ARBA" id="ARBA00022614"/>
    </source>
</evidence>
<dbReference type="Gene3D" id="3.30.200.20">
    <property type="entry name" value="Phosphorylase Kinase, domain 1"/>
    <property type="match status" value="1"/>
</dbReference>
<name>A0A6A2WKC8_HIBSY</name>
<feature type="domain" description="Protein kinase" evidence="8">
    <location>
        <begin position="147"/>
        <end position="439"/>
    </location>
</feature>
<keyword evidence="6 7" id="KW-0472">Membrane</keyword>
<dbReference type="PANTHER" id="PTHR48006">
    <property type="entry name" value="LEUCINE-RICH REPEAT-CONTAINING PROTEIN DDB_G0281931-RELATED"/>
    <property type="match status" value="1"/>
</dbReference>
<dbReference type="InterPro" id="IPR032675">
    <property type="entry name" value="LRR_dom_sf"/>
</dbReference>
<evidence type="ECO:0000259" key="8">
    <source>
        <dbReference type="PROSITE" id="PS50011"/>
    </source>
</evidence>
<dbReference type="PROSITE" id="PS50011">
    <property type="entry name" value="PROTEIN_KINASE_DOM"/>
    <property type="match status" value="1"/>
</dbReference>
<dbReference type="AlphaFoldDB" id="A0A6A2WKC8"/>
<evidence type="ECO:0000256" key="3">
    <source>
        <dbReference type="ARBA" id="ARBA00022692"/>
    </source>
</evidence>
<dbReference type="PANTHER" id="PTHR48006:SF84">
    <property type="entry name" value="REPEAT TRANSMEMBRANE PROTEIN KINASE, PUTATIVE, EXPRESSED-RELATED"/>
    <property type="match status" value="1"/>
</dbReference>
<evidence type="ECO:0000256" key="6">
    <source>
        <dbReference type="ARBA" id="ARBA00023136"/>
    </source>
</evidence>
<dbReference type="Pfam" id="PF00560">
    <property type="entry name" value="LRR_1"/>
    <property type="match status" value="1"/>
</dbReference>
<dbReference type="GO" id="GO:0016020">
    <property type="term" value="C:membrane"/>
    <property type="evidence" value="ECO:0007669"/>
    <property type="project" value="UniProtKB-SubCell"/>
</dbReference>
<dbReference type="Gene3D" id="1.10.510.10">
    <property type="entry name" value="Transferase(Phosphotransferase) domain 1"/>
    <property type="match status" value="1"/>
</dbReference>
<dbReference type="GO" id="GO:0005524">
    <property type="term" value="F:ATP binding"/>
    <property type="evidence" value="ECO:0007669"/>
    <property type="project" value="InterPro"/>
</dbReference>
<comment type="caution">
    <text evidence="9">The sequence shown here is derived from an EMBL/GenBank/DDBJ whole genome shotgun (WGS) entry which is preliminary data.</text>
</comment>